<proteinExistence type="predicted"/>
<gene>
    <name evidence="2" type="primary">P0415B12.31</name>
</gene>
<evidence type="ECO:0000313" key="3">
    <source>
        <dbReference type="Proteomes" id="UP000000763"/>
    </source>
</evidence>
<organism evidence="2 3">
    <name type="scientific">Oryza sativa subsp. japonica</name>
    <name type="common">Rice</name>
    <dbReference type="NCBI Taxonomy" id="39947"/>
    <lineage>
        <taxon>Eukaryota</taxon>
        <taxon>Viridiplantae</taxon>
        <taxon>Streptophyta</taxon>
        <taxon>Embryophyta</taxon>
        <taxon>Tracheophyta</taxon>
        <taxon>Spermatophyta</taxon>
        <taxon>Magnoliopsida</taxon>
        <taxon>Liliopsida</taxon>
        <taxon>Poales</taxon>
        <taxon>Poaceae</taxon>
        <taxon>BOP clade</taxon>
        <taxon>Oryzoideae</taxon>
        <taxon>Oryzeae</taxon>
        <taxon>Oryzinae</taxon>
        <taxon>Oryza</taxon>
        <taxon>Oryza sativa</taxon>
    </lineage>
</organism>
<evidence type="ECO:0000313" key="2">
    <source>
        <dbReference type="EMBL" id="BAD25391.1"/>
    </source>
</evidence>
<name>Q6H7A8_ORYSJ</name>
<reference evidence="3" key="2">
    <citation type="journal article" date="2008" name="Nucleic Acids Res.">
        <title>The rice annotation project database (RAP-DB): 2008 update.</title>
        <authorList>
            <consortium name="The rice annotation project (RAP)"/>
        </authorList>
    </citation>
    <scope>GENOME REANNOTATION</scope>
    <source>
        <strain evidence="3">cv. Nipponbare</strain>
    </source>
</reference>
<reference evidence="3" key="1">
    <citation type="journal article" date="2005" name="Nature">
        <title>The map-based sequence of the rice genome.</title>
        <authorList>
            <consortium name="International rice genome sequencing project (IRGSP)"/>
            <person name="Matsumoto T."/>
            <person name="Wu J."/>
            <person name="Kanamori H."/>
            <person name="Katayose Y."/>
            <person name="Fujisawa M."/>
            <person name="Namiki N."/>
            <person name="Mizuno H."/>
            <person name="Yamamoto K."/>
            <person name="Antonio B.A."/>
            <person name="Baba T."/>
            <person name="Sakata K."/>
            <person name="Nagamura Y."/>
            <person name="Aoki H."/>
            <person name="Arikawa K."/>
            <person name="Arita K."/>
            <person name="Bito T."/>
            <person name="Chiden Y."/>
            <person name="Fujitsuka N."/>
            <person name="Fukunaka R."/>
            <person name="Hamada M."/>
            <person name="Harada C."/>
            <person name="Hayashi A."/>
            <person name="Hijishita S."/>
            <person name="Honda M."/>
            <person name="Hosokawa S."/>
            <person name="Ichikawa Y."/>
            <person name="Idonuma A."/>
            <person name="Iijima M."/>
            <person name="Ikeda M."/>
            <person name="Ikeno M."/>
            <person name="Ito K."/>
            <person name="Ito S."/>
            <person name="Ito T."/>
            <person name="Ito Y."/>
            <person name="Ito Y."/>
            <person name="Iwabuchi A."/>
            <person name="Kamiya K."/>
            <person name="Karasawa W."/>
            <person name="Kurita K."/>
            <person name="Katagiri S."/>
            <person name="Kikuta A."/>
            <person name="Kobayashi H."/>
            <person name="Kobayashi N."/>
            <person name="Machita K."/>
            <person name="Maehara T."/>
            <person name="Masukawa M."/>
            <person name="Mizubayashi T."/>
            <person name="Mukai Y."/>
            <person name="Nagasaki H."/>
            <person name="Nagata Y."/>
            <person name="Naito S."/>
            <person name="Nakashima M."/>
            <person name="Nakama Y."/>
            <person name="Nakamichi Y."/>
            <person name="Nakamura M."/>
            <person name="Meguro A."/>
            <person name="Negishi M."/>
            <person name="Ohta I."/>
            <person name="Ohta T."/>
            <person name="Okamoto M."/>
            <person name="Ono N."/>
            <person name="Saji S."/>
            <person name="Sakaguchi M."/>
            <person name="Sakai K."/>
            <person name="Shibata M."/>
            <person name="Shimokawa T."/>
            <person name="Song J."/>
            <person name="Takazaki Y."/>
            <person name="Terasawa K."/>
            <person name="Tsugane M."/>
            <person name="Tsuji K."/>
            <person name="Ueda S."/>
            <person name="Waki K."/>
            <person name="Yamagata H."/>
            <person name="Yamamoto M."/>
            <person name="Yamamoto S."/>
            <person name="Yamane H."/>
            <person name="Yoshiki S."/>
            <person name="Yoshihara R."/>
            <person name="Yukawa K."/>
            <person name="Zhong H."/>
            <person name="Yano M."/>
            <person name="Yuan Q."/>
            <person name="Ouyang S."/>
            <person name="Liu J."/>
            <person name="Jones K.M."/>
            <person name="Gansberger K."/>
            <person name="Moffat K."/>
            <person name="Hill J."/>
            <person name="Bera J."/>
            <person name="Fadrosh D."/>
            <person name="Jin S."/>
            <person name="Johri S."/>
            <person name="Kim M."/>
            <person name="Overton L."/>
            <person name="Reardon M."/>
            <person name="Tsitrin T."/>
            <person name="Vuong H."/>
            <person name="Weaver B."/>
            <person name="Ciecko A."/>
            <person name="Tallon L."/>
            <person name="Jackson J."/>
            <person name="Pai G."/>
            <person name="Aken S.V."/>
            <person name="Utterback T."/>
            <person name="Reidmuller S."/>
            <person name="Feldblyum T."/>
            <person name="Hsiao J."/>
            <person name="Zismann V."/>
            <person name="Iobst S."/>
            <person name="de Vazeille A.R."/>
            <person name="Buell C.R."/>
            <person name="Ying K."/>
            <person name="Li Y."/>
            <person name="Lu T."/>
            <person name="Huang Y."/>
            <person name="Zhao Q."/>
            <person name="Feng Q."/>
            <person name="Zhang L."/>
            <person name="Zhu J."/>
            <person name="Weng Q."/>
            <person name="Mu J."/>
            <person name="Lu Y."/>
            <person name="Fan D."/>
            <person name="Liu Y."/>
            <person name="Guan J."/>
            <person name="Zhang Y."/>
            <person name="Yu S."/>
            <person name="Liu X."/>
            <person name="Zhang Y."/>
            <person name="Hong G."/>
            <person name="Han B."/>
            <person name="Choisne N."/>
            <person name="Demange N."/>
            <person name="Orjeda G."/>
            <person name="Samain S."/>
            <person name="Cattolico L."/>
            <person name="Pelletier E."/>
            <person name="Couloux A."/>
            <person name="Segurens B."/>
            <person name="Wincker P."/>
            <person name="D'Hont A."/>
            <person name="Scarpelli C."/>
            <person name="Weissenbach J."/>
            <person name="Salanoubat M."/>
            <person name="Quetier F."/>
            <person name="Yu Y."/>
            <person name="Kim H.R."/>
            <person name="Rambo T."/>
            <person name="Currie J."/>
            <person name="Collura K."/>
            <person name="Luo M."/>
            <person name="Yang T."/>
            <person name="Ammiraju J.S.S."/>
            <person name="Engler F."/>
            <person name="Soderlund C."/>
            <person name="Wing R.A."/>
            <person name="Palmer L.E."/>
            <person name="de la Bastide M."/>
            <person name="Spiegel L."/>
            <person name="Nascimento L."/>
            <person name="Zutavern T."/>
            <person name="O'Shaughnessy A."/>
            <person name="Dike S."/>
            <person name="Dedhia N."/>
            <person name="Preston R."/>
            <person name="Balija V."/>
            <person name="McCombie W.R."/>
            <person name="Chow T."/>
            <person name="Chen H."/>
            <person name="Chung M."/>
            <person name="Chen C."/>
            <person name="Shaw J."/>
            <person name="Wu H."/>
            <person name="Hsiao K."/>
            <person name="Chao Y."/>
            <person name="Chu M."/>
            <person name="Cheng C."/>
            <person name="Hour A."/>
            <person name="Lee P."/>
            <person name="Lin S."/>
            <person name="Lin Y."/>
            <person name="Liou J."/>
            <person name="Liu S."/>
            <person name="Hsing Y."/>
            <person name="Raghuvanshi S."/>
            <person name="Mohanty A."/>
            <person name="Bharti A.K."/>
            <person name="Gaur A."/>
            <person name="Gupta V."/>
            <person name="Kumar D."/>
            <person name="Ravi V."/>
            <person name="Vij S."/>
            <person name="Kapur A."/>
            <person name="Khurana P."/>
            <person name="Khurana P."/>
            <person name="Khurana J.P."/>
            <person name="Tyagi A.K."/>
            <person name="Gaikwad K."/>
            <person name="Singh A."/>
            <person name="Dalal V."/>
            <person name="Srivastava S."/>
            <person name="Dixit A."/>
            <person name="Pal A.K."/>
            <person name="Ghazi I.A."/>
            <person name="Yadav M."/>
            <person name="Pandit A."/>
            <person name="Bhargava A."/>
            <person name="Sureshbabu K."/>
            <person name="Batra K."/>
            <person name="Sharma T.R."/>
            <person name="Mohapatra T."/>
            <person name="Singh N.K."/>
            <person name="Messing J."/>
            <person name="Nelson A.B."/>
            <person name="Fuks G."/>
            <person name="Kavchok S."/>
            <person name="Keizer G."/>
            <person name="Linton E."/>
            <person name="Llaca V."/>
            <person name="Song R."/>
            <person name="Tanyolac B."/>
            <person name="Young S."/>
            <person name="Ho-Il K."/>
            <person name="Hahn J.H."/>
            <person name="Sangsakoo G."/>
            <person name="Vanavichit A."/>
            <person name="de Mattos Luiz.A.T."/>
            <person name="Zimmer P.D."/>
            <person name="Malone G."/>
            <person name="Dellagostin O."/>
            <person name="de Oliveira A.C."/>
            <person name="Bevan M."/>
            <person name="Bancroft I."/>
            <person name="Minx P."/>
            <person name="Cordum H."/>
            <person name="Wilson R."/>
            <person name="Cheng Z."/>
            <person name="Jin W."/>
            <person name="Jiang J."/>
            <person name="Leong S.A."/>
            <person name="Iwama H."/>
            <person name="Gojobori T."/>
            <person name="Itoh T."/>
            <person name="Niimura Y."/>
            <person name="Fujii Y."/>
            <person name="Habara T."/>
            <person name="Sakai H."/>
            <person name="Sato Y."/>
            <person name="Wilson G."/>
            <person name="Kumar K."/>
            <person name="McCouch S."/>
            <person name="Juretic N."/>
            <person name="Hoen D."/>
            <person name="Wright S."/>
            <person name="Bruskiewich R."/>
            <person name="Bureau T."/>
            <person name="Miyao A."/>
            <person name="Hirochika H."/>
            <person name="Nishikawa T."/>
            <person name="Kadowaki K."/>
            <person name="Sugiura M."/>
            <person name="Burr B."/>
            <person name="Sasaki T."/>
        </authorList>
    </citation>
    <scope>NUCLEOTIDE SEQUENCE [LARGE SCALE GENOMIC DNA]</scope>
    <source>
        <strain evidence="3">cv. Nipponbare</strain>
    </source>
</reference>
<evidence type="ECO:0000256" key="1">
    <source>
        <dbReference type="SAM" id="MobiDB-lite"/>
    </source>
</evidence>
<protein>
    <submittedName>
        <fullName evidence="2">Uncharacterized protein</fullName>
    </submittedName>
</protein>
<dbReference type="EMBL" id="AP004772">
    <property type="protein sequence ID" value="BAD25391.1"/>
    <property type="molecule type" value="Genomic_DNA"/>
</dbReference>
<feature type="region of interest" description="Disordered" evidence="1">
    <location>
        <begin position="98"/>
        <end position="135"/>
    </location>
</feature>
<sequence>MAVVVAGGGYGERLARRRLRWSVGGEMREPDRLEARERDGLGRLIVKLGLRHLVTERLVPSKLKWQAATVGRGDNVLLAAIPHDGFQAVDAKLVEDKEGGSGGLGVGAAESEEEEAASRLPMARRTGRIWTLPDK</sequence>
<dbReference type="Proteomes" id="UP000000763">
    <property type="component" value="Chromosome 2"/>
</dbReference>
<dbReference type="AlphaFoldDB" id="Q6H7A8"/>
<accession>Q6H7A8</accession>